<dbReference type="PANTHER" id="PTHR45348">
    <property type="entry name" value="HYPOTHETICAL OXIDOREDUCTASE (EUROFUNG)"/>
    <property type="match status" value="1"/>
</dbReference>
<protein>
    <recommendedName>
        <fullName evidence="3">Alcohol dehydrogenase-like C-terminal domain-containing protein</fullName>
    </recommendedName>
</protein>
<dbReference type="Proteomes" id="UP000318582">
    <property type="component" value="Unassembled WGS sequence"/>
</dbReference>
<dbReference type="InterPro" id="IPR011032">
    <property type="entry name" value="GroES-like_sf"/>
</dbReference>
<evidence type="ECO:0008006" key="3">
    <source>
        <dbReference type="Google" id="ProtNLM"/>
    </source>
</evidence>
<dbReference type="Gene3D" id="3.90.180.10">
    <property type="entry name" value="Medium-chain alcohol dehydrogenases, catalytic domain"/>
    <property type="match status" value="2"/>
</dbReference>
<evidence type="ECO:0000313" key="1">
    <source>
        <dbReference type="EMBL" id="TPX55630.1"/>
    </source>
</evidence>
<dbReference type="Gene3D" id="3.40.50.720">
    <property type="entry name" value="NAD(P)-binding Rossmann-like Domain"/>
    <property type="match status" value="1"/>
</dbReference>
<comment type="caution">
    <text evidence="1">The sequence shown here is derived from an EMBL/GenBank/DDBJ whole genome shotgun (WGS) entry which is preliminary data.</text>
</comment>
<evidence type="ECO:0000313" key="2">
    <source>
        <dbReference type="Proteomes" id="UP000318582"/>
    </source>
</evidence>
<organism evidence="1 2">
    <name type="scientific">Powellomyces hirtus</name>
    <dbReference type="NCBI Taxonomy" id="109895"/>
    <lineage>
        <taxon>Eukaryota</taxon>
        <taxon>Fungi</taxon>
        <taxon>Fungi incertae sedis</taxon>
        <taxon>Chytridiomycota</taxon>
        <taxon>Chytridiomycota incertae sedis</taxon>
        <taxon>Chytridiomycetes</taxon>
        <taxon>Spizellomycetales</taxon>
        <taxon>Powellomycetaceae</taxon>
        <taxon>Powellomyces</taxon>
    </lineage>
</organism>
<dbReference type="SUPFAM" id="SSF50129">
    <property type="entry name" value="GroES-like"/>
    <property type="match status" value="1"/>
</dbReference>
<dbReference type="PANTHER" id="PTHR45348:SF5">
    <property type="entry name" value="OXIDOREDUCTASE, PUTATIVE (AFU_ORTHOLOGUE AFUA_8G01420)-RELATED"/>
    <property type="match status" value="1"/>
</dbReference>
<accession>A0A507DXM8</accession>
<sequence>MTEAMVHQDLTVTLVQSPIPVPSASWCLHPRTLRAVGDDVSRFKVGDRVAALHELFKRDGSFAEFALVGAFAVKLAVLSNIHPIIAVAIKGIPFVETLIDKTKGDVIIDYRDCDEAVVSALRKAQAAAGSPIRYAFDATTDHNSCINISQVLDHATGALSLVLPGDYPEIPASVNWAFPELKTGLAKGWFSDHPRKYVEGGFAGIEAALGNLKAGNVHGCKYVVKIAEEDSKAFR</sequence>
<dbReference type="GO" id="GO:0016651">
    <property type="term" value="F:oxidoreductase activity, acting on NAD(P)H"/>
    <property type="evidence" value="ECO:0007669"/>
    <property type="project" value="InterPro"/>
</dbReference>
<dbReference type="InterPro" id="IPR047122">
    <property type="entry name" value="Trans-enoyl_RdTase-like"/>
</dbReference>
<proteinExistence type="predicted"/>
<dbReference type="EMBL" id="QEAQ01000101">
    <property type="protein sequence ID" value="TPX55630.1"/>
    <property type="molecule type" value="Genomic_DNA"/>
</dbReference>
<gene>
    <name evidence="1" type="ORF">PhCBS80983_g05165</name>
</gene>
<name>A0A507DXM8_9FUNG</name>
<dbReference type="STRING" id="109895.A0A507DXM8"/>
<keyword evidence="2" id="KW-1185">Reference proteome</keyword>
<dbReference type="AlphaFoldDB" id="A0A507DXM8"/>
<reference evidence="1 2" key="1">
    <citation type="journal article" date="2019" name="Sci. Rep.">
        <title>Comparative genomics of chytrid fungi reveal insights into the obligate biotrophic and pathogenic lifestyle of Synchytrium endobioticum.</title>
        <authorList>
            <person name="van de Vossenberg B.T.L.H."/>
            <person name="Warris S."/>
            <person name="Nguyen H.D.T."/>
            <person name="van Gent-Pelzer M.P.E."/>
            <person name="Joly D.L."/>
            <person name="van de Geest H.C."/>
            <person name="Bonants P.J.M."/>
            <person name="Smith D.S."/>
            <person name="Levesque C.A."/>
            <person name="van der Lee T.A.J."/>
        </authorList>
    </citation>
    <scope>NUCLEOTIDE SEQUENCE [LARGE SCALE GENOMIC DNA]</scope>
    <source>
        <strain evidence="1 2">CBS 809.83</strain>
    </source>
</reference>